<organism evidence="2">
    <name type="scientific">Amphora coffeiformis</name>
    <dbReference type="NCBI Taxonomy" id="265554"/>
    <lineage>
        <taxon>Eukaryota</taxon>
        <taxon>Sar</taxon>
        <taxon>Stramenopiles</taxon>
        <taxon>Ochrophyta</taxon>
        <taxon>Bacillariophyta</taxon>
        <taxon>Bacillariophyceae</taxon>
        <taxon>Bacillariophycidae</taxon>
        <taxon>Thalassiophysales</taxon>
        <taxon>Catenulaceae</taxon>
        <taxon>Amphora</taxon>
    </lineage>
</organism>
<dbReference type="EMBL" id="HBIM01009035">
    <property type="protein sequence ID" value="CAE0410113.1"/>
    <property type="molecule type" value="Transcribed_RNA"/>
</dbReference>
<dbReference type="InterPro" id="IPR035994">
    <property type="entry name" value="Nucleoside_phosphorylase_sf"/>
</dbReference>
<dbReference type="InterPro" id="IPR000845">
    <property type="entry name" value="Nucleoside_phosphorylase_d"/>
</dbReference>
<feature type="domain" description="Nucleoside phosphorylase" evidence="1">
    <location>
        <begin position="7"/>
        <end position="237"/>
    </location>
</feature>
<dbReference type="Gene3D" id="3.40.50.1580">
    <property type="entry name" value="Nucleoside phosphorylase domain"/>
    <property type="match status" value="1"/>
</dbReference>
<evidence type="ECO:0000313" key="2">
    <source>
        <dbReference type="EMBL" id="CAE0410113.1"/>
    </source>
</evidence>
<dbReference type="PANTHER" id="PTHR46994:SF1">
    <property type="entry name" value="5'-METHYLTHIOADENOSINE NUCLEOSIDASE"/>
    <property type="match status" value="1"/>
</dbReference>
<name>A0A7S3P677_9STRA</name>
<dbReference type="GO" id="GO:0009116">
    <property type="term" value="P:nucleoside metabolic process"/>
    <property type="evidence" value="ECO:0007669"/>
    <property type="project" value="InterPro"/>
</dbReference>
<dbReference type="PANTHER" id="PTHR46994">
    <property type="entry name" value="5'-METHYLTHIOADENOSINE/S-ADENOSYLHOMOCYSTEINE NUCLEOSIDASE 1"/>
    <property type="match status" value="1"/>
</dbReference>
<accession>A0A7S3P677</accession>
<dbReference type="InterPro" id="IPR044580">
    <property type="entry name" value="MTAN"/>
</dbReference>
<dbReference type="AlphaFoldDB" id="A0A7S3P677"/>
<evidence type="ECO:0000259" key="1">
    <source>
        <dbReference type="Pfam" id="PF01048"/>
    </source>
</evidence>
<sequence>MGPIKNVIVAIAMEAEAHPFVEHLGLKAYPDLFPSTVPFQAYRGTHGEATVTVVTNGKDAVYSTGVDNCGTVPAALATFLALEKSPECDILVNAGTAGGFGRMGGTIGDVYLTSAVANHDRRIPIPAFVPYGVGKLDAKFDVAKLAAALDFKVGTCTTGNSLDKTPEDDKHMQANEAVVKDMEAAAIAWSCALHNQTPFLGVKVVTDIVDGGVATQDEFLANLAAASQSLQAALPKILDYIIGKNVEDL</sequence>
<dbReference type="GO" id="GO:0008930">
    <property type="term" value="F:methylthioadenosine nucleosidase activity"/>
    <property type="evidence" value="ECO:0007669"/>
    <property type="project" value="InterPro"/>
</dbReference>
<dbReference type="SUPFAM" id="SSF53167">
    <property type="entry name" value="Purine and uridine phosphorylases"/>
    <property type="match status" value="1"/>
</dbReference>
<reference evidence="2" key="1">
    <citation type="submission" date="2021-01" db="EMBL/GenBank/DDBJ databases">
        <authorList>
            <person name="Corre E."/>
            <person name="Pelletier E."/>
            <person name="Niang G."/>
            <person name="Scheremetjew M."/>
            <person name="Finn R."/>
            <person name="Kale V."/>
            <person name="Holt S."/>
            <person name="Cochrane G."/>
            <person name="Meng A."/>
            <person name="Brown T."/>
            <person name="Cohen L."/>
        </authorList>
    </citation>
    <scope>NUCLEOTIDE SEQUENCE</scope>
    <source>
        <strain evidence="2">CCMP127</strain>
    </source>
</reference>
<dbReference type="GO" id="GO:0019509">
    <property type="term" value="P:L-methionine salvage from methylthioadenosine"/>
    <property type="evidence" value="ECO:0007669"/>
    <property type="project" value="InterPro"/>
</dbReference>
<gene>
    <name evidence="2" type="ORF">ACOF00016_LOCUS7654</name>
</gene>
<dbReference type="Pfam" id="PF01048">
    <property type="entry name" value="PNP_UDP_1"/>
    <property type="match status" value="1"/>
</dbReference>
<proteinExistence type="predicted"/>
<protein>
    <recommendedName>
        <fullName evidence="1">Nucleoside phosphorylase domain-containing protein</fullName>
    </recommendedName>
</protein>